<sequence length="252" mass="29902">MRKLFVILIAISQLLCCLSVKGQKSRKRDIAGIYYLKSDKLYQVLSDKNYSSIEIHENGTYTLNKADNSFGPVIEQCRYASKGKWSIIEGNLLEITSEDYYTKQKGFEYEIKKENKYSQDSLYIQVLFPTDFHPVKLNLTFNNLNNKSITSDNPHIVFSKLEYLWNEKEGITTNQIDFNLNANIVGTKLYHGRIWFDIFNETIDTEKYNCLTIFLPYFDRCFFEFEPYYQELIYIKDSNRLFWQGEIWEKVN</sequence>
<dbReference type="RefSeq" id="WP_048739923.1">
    <property type="nucleotide sequence ID" value="NZ_JUWN01000118.1"/>
</dbReference>
<evidence type="ECO:0000313" key="1">
    <source>
        <dbReference type="EMBL" id="KXO15644.1"/>
    </source>
</evidence>
<comment type="caution">
    <text evidence="1">The sequence shown here is derived from an EMBL/GenBank/DDBJ whole genome shotgun (WGS) entry which is preliminary data.</text>
</comment>
<organism evidence="1 2">
    <name type="scientific">Prevotella bivia</name>
    <dbReference type="NCBI Taxonomy" id="28125"/>
    <lineage>
        <taxon>Bacteria</taxon>
        <taxon>Pseudomonadati</taxon>
        <taxon>Bacteroidota</taxon>
        <taxon>Bacteroidia</taxon>
        <taxon>Bacteroidales</taxon>
        <taxon>Prevotellaceae</taxon>
        <taxon>Prevotella</taxon>
    </lineage>
</organism>
<dbReference type="PATRIC" id="fig|28125.4.peg.1620"/>
<dbReference type="EMBL" id="LTAG01000096">
    <property type="protein sequence ID" value="KXO15644.1"/>
    <property type="molecule type" value="Genomic_DNA"/>
</dbReference>
<dbReference type="Proteomes" id="UP000070093">
    <property type="component" value="Unassembled WGS sequence"/>
</dbReference>
<evidence type="ECO:0008006" key="3">
    <source>
        <dbReference type="Google" id="ProtNLM"/>
    </source>
</evidence>
<proteinExistence type="predicted"/>
<protein>
    <recommendedName>
        <fullName evidence="3">Lipocalin-like domain-containing protein</fullName>
    </recommendedName>
</protein>
<evidence type="ECO:0000313" key="2">
    <source>
        <dbReference type="Proteomes" id="UP000070093"/>
    </source>
</evidence>
<gene>
    <name evidence="1" type="ORF">HMPREF3202_01631</name>
</gene>
<reference evidence="1 2" key="1">
    <citation type="submission" date="2016-02" db="EMBL/GenBank/DDBJ databases">
        <authorList>
            <person name="Wen L."/>
            <person name="He K."/>
            <person name="Yang H."/>
        </authorList>
    </citation>
    <scope>NUCLEOTIDE SEQUENCE [LARGE SCALE GENOMIC DNA]</scope>
    <source>
        <strain evidence="1 2">GED7880</strain>
    </source>
</reference>
<name>A0A137ST55_9BACT</name>
<dbReference type="AlphaFoldDB" id="A0A137ST55"/>
<accession>A0A137ST55</accession>